<dbReference type="GO" id="GO:0005096">
    <property type="term" value="F:GTPase activator activity"/>
    <property type="evidence" value="ECO:0007669"/>
    <property type="project" value="UniProtKB-KW"/>
</dbReference>
<evidence type="ECO:0000313" key="11">
    <source>
        <dbReference type="Ensembl" id="ENSMSIP00000023958.1"/>
    </source>
</evidence>
<sequence length="232" mass="26679">MAAAKDSHEDHDTSTENADESNHDPQFEPIVSLPEQEIKTLEEDEEELFKMRAKLFRFASENDLPEWKERGTGDVKLLKHKEKGTIRLLMRRDKTLKICANHYITPMMELKPNAGSDRAWVWNTHADFADECPKPELLAIRFLNAENAQKFKTKFEECRKEIEEREKKGDVVPGSDEGGWVVGLLCRFTLHLAAAPVWCFFHLPKKQSRMLWLPLPIRGSAAAWGHSLMPSL</sequence>
<comment type="subunit">
    <text evidence="6">Interacts with RAN (via C-terminus of GTP-bound form) but not with GDP-bound RAN. Identified in a complex composed of RAN, RANGAP1 and RANBP1. Identified in a complex that contains TNPO1, RAN and RANBP1. Identified in a complex that contains CSE1L, KPNA2, RAN and RANBP1. Identified in a complex with nucleotide-free RAN and RCC1.</text>
</comment>
<feature type="domain" description="RanBD1" evidence="10">
    <location>
        <begin position="26"/>
        <end position="164"/>
    </location>
</feature>
<feature type="compositionally biased region" description="Basic and acidic residues" evidence="9">
    <location>
        <begin position="1"/>
        <end position="26"/>
    </location>
</feature>
<evidence type="ECO:0000256" key="4">
    <source>
        <dbReference type="ARBA" id="ARBA00056716"/>
    </source>
</evidence>
<keyword evidence="3" id="KW-0007">Acetylation</keyword>
<dbReference type="Gene3D" id="2.30.29.30">
    <property type="entry name" value="Pleckstrin-homology domain (PH domain)/Phosphotyrosine-binding domain (PTB)"/>
    <property type="match status" value="1"/>
</dbReference>
<evidence type="ECO:0000256" key="5">
    <source>
        <dbReference type="ARBA" id="ARBA00061276"/>
    </source>
</evidence>
<dbReference type="Proteomes" id="UP000694415">
    <property type="component" value="Unplaced"/>
</dbReference>
<proteinExistence type="inferred from homology"/>
<dbReference type="InterPro" id="IPR045256">
    <property type="entry name" value="RanBP1_RanBD"/>
</dbReference>
<dbReference type="SUPFAM" id="SSF50729">
    <property type="entry name" value="PH domain-like"/>
    <property type="match status" value="1"/>
</dbReference>
<evidence type="ECO:0000256" key="3">
    <source>
        <dbReference type="ARBA" id="ARBA00022990"/>
    </source>
</evidence>
<keyword evidence="12" id="KW-1185">Reference proteome</keyword>
<evidence type="ECO:0000256" key="6">
    <source>
        <dbReference type="ARBA" id="ARBA00066150"/>
    </source>
</evidence>
<dbReference type="PROSITE" id="PS50196">
    <property type="entry name" value="RANBD1"/>
    <property type="match status" value="1"/>
</dbReference>
<keyword evidence="2" id="KW-0597">Phosphoprotein</keyword>
<dbReference type="GO" id="GO:0005813">
    <property type="term" value="C:centrosome"/>
    <property type="evidence" value="ECO:0007669"/>
    <property type="project" value="TreeGrafter"/>
</dbReference>
<dbReference type="GeneTree" id="ENSGT00900000141073"/>
<dbReference type="SMART" id="SM00160">
    <property type="entry name" value="RanBD"/>
    <property type="match status" value="1"/>
</dbReference>
<dbReference type="InterPro" id="IPR000156">
    <property type="entry name" value="Ran_bind_dom"/>
</dbReference>
<dbReference type="PANTHER" id="PTHR23138">
    <property type="entry name" value="RAN BINDING PROTEIN"/>
    <property type="match status" value="1"/>
</dbReference>
<dbReference type="InterPro" id="IPR045255">
    <property type="entry name" value="RanBP1-like"/>
</dbReference>
<dbReference type="GO" id="GO:0005829">
    <property type="term" value="C:cytosol"/>
    <property type="evidence" value="ECO:0007669"/>
    <property type="project" value="Ensembl"/>
</dbReference>
<evidence type="ECO:0000256" key="2">
    <source>
        <dbReference type="ARBA" id="ARBA00022553"/>
    </source>
</evidence>
<accession>A0A8C6HPF8</accession>
<evidence type="ECO:0000256" key="7">
    <source>
        <dbReference type="ARBA" id="ARBA00067380"/>
    </source>
</evidence>
<dbReference type="Pfam" id="PF00638">
    <property type="entry name" value="Ran_BP1"/>
    <property type="match status" value="1"/>
</dbReference>
<evidence type="ECO:0000256" key="1">
    <source>
        <dbReference type="ARBA" id="ARBA00022468"/>
    </source>
</evidence>
<dbReference type="AlphaFoldDB" id="A0A8C6HPF8"/>
<dbReference type="GO" id="GO:0046604">
    <property type="term" value="P:positive regulation of mitotic centrosome separation"/>
    <property type="evidence" value="ECO:0007669"/>
    <property type="project" value="TreeGrafter"/>
</dbReference>
<reference evidence="11" key="2">
    <citation type="submission" date="2025-09" db="UniProtKB">
        <authorList>
            <consortium name="Ensembl"/>
        </authorList>
    </citation>
    <scope>IDENTIFICATION</scope>
</reference>
<dbReference type="CDD" id="cd13179">
    <property type="entry name" value="RanBD_RanBP1"/>
    <property type="match status" value="1"/>
</dbReference>
<evidence type="ECO:0000313" key="12">
    <source>
        <dbReference type="Proteomes" id="UP000694415"/>
    </source>
</evidence>
<name>A0A8C6HPF8_MUSSI</name>
<dbReference type="InterPro" id="IPR011993">
    <property type="entry name" value="PH-like_dom_sf"/>
</dbReference>
<dbReference type="GO" id="GO:0005643">
    <property type="term" value="C:nuclear pore"/>
    <property type="evidence" value="ECO:0007669"/>
    <property type="project" value="TreeGrafter"/>
</dbReference>
<dbReference type="GO" id="GO:0006913">
    <property type="term" value="P:nucleocytoplasmic transport"/>
    <property type="evidence" value="ECO:0007669"/>
    <property type="project" value="InterPro"/>
</dbReference>
<protein>
    <recommendedName>
        <fullName evidence="7">Ran-specific GTPase-activating protein</fullName>
    </recommendedName>
    <alternativeName>
        <fullName evidence="8">Ran-binding protein 1</fullName>
    </alternativeName>
</protein>
<reference evidence="11" key="1">
    <citation type="submission" date="2025-08" db="UniProtKB">
        <authorList>
            <consortium name="Ensembl"/>
        </authorList>
    </citation>
    <scope>IDENTIFICATION</scope>
</reference>
<keyword evidence="1" id="KW-0343">GTPase activation</keyword>
<dbReference type="FunFam" id="2.30.29.30:FF:000824">
    <property type="entry name" value="Ran-specific GTPase-activating protein"/>
    <property type="match status" value="1"/>
</dbReference>
<organism evidence="11 12">
    <name type="scientific">Mus spicilegus</name>
    <name type="common">Mound-building mouse</name>
    <dbReference type="NCBI Taxonomy" id="10103"/>
    <lineage>
        <taxon>Eukaryota</taxon>
        <taxon>Metazoa</taxon>
        <taxon>Chordata</taxon>
        <taxon>Craniata</taxon>
        <taxon>Vertebrata</taxon>
        <taxon>Euteleostomi</taxon>
        <taxon>Mammalia</taxon>
        <taxon>Eutheria</taxon>
        <taxon>Euarchontoglires</taxon>
        <taxon>Glires</taxon>
        <taxon>Rodentia</taxon>
        <taxon>Myomorpha</taxon>
        <taxon>Muroidea</taxon>
        <taxon>Muridae</taxon>
        <taxon>Murinae</taxon>
        <taxon>Mus</taxon>
        <taxon>Mus</taxon>
    </lineage>
</organism>
<evidence type="ECO:0000256" key="8">
    <source>
        <dbReference type="ARBA" id="ARBA00081162"/>
    </source>
</evidence>
<dbReference type="PANTHER" id="PTHR23138:SF182">
    <property type="entry name" value="RAN-SPECIFIC GTPASE-ACTIVATING PROTEIN"/>
    <property type="match status" value="1"/>
</dbReference>
<evidence type="ECO:0000256" key="9">
    <source>
        <dbReference type="SAM" id="MobiDB-lite"/>
    </source>
</evidence>
<dbReference type="Ensembl" id="ENSMSIT00000030225.1">
    <property type="protein sequence ID" value="ENSMSIP00000023958.1"/>
    <property type="gene ID" value="ENSMSIG00000020271.1"/>
</dbReference>
<feature type="region of interest" description="Disordered" evidence="9">
    <location>
        <begin position="1"/>
        <end position="33"/>
    </location>
</feature>
<evidence type="ECO:0000259" key="10">
    <source>
        <dbReference type="PROSITE" id="PS50196"/>
    </source>
</evidence>
<comment type="similarity">
    <text evidence="5">Belongs to the RANBP1 family.</text>
</comment>
<comment type="function">
    <text evidence="4">Plays a role in RAN-dependent nucleocytoplasmic transport. Alleviates the TNPO1-dependent inhibition of RAN GTPase activity and mediates the dissociation of RAN from proteins involved in transport into the nucleus. Induces a conformation change in the complex formed by XPO1 and RAN that triggers the release of the nuclear export signal of cargo proteins. Promotes the disassembly of the complex formed by RAN and importin beta. Promotes dissociation of RAN from a complex with KPNA2 and CSE1L. Required for normal mitotic spindle assembly and normal progress through mitosis via its effect on RAN. Does not increase the RAN GTPase activity by itself, but increases GTP hydrolysis mediated by RANGAP1. Inhibits RCC1-dependent exchange of RAN-bound GDP by GTP.</text>
</comment>